<name>A0A158FXF3_9BURK</name>
<evidence type="ECO:0000313" key="1">
    <source>
        <dbReference type="EMBL" id="SAL24337.1"/>
    </source>
</evidence>
<dbReference type="EMBL" id="FCOK02000008">
    <property type="protein sequence ID" value="SAL24337.1"/>
    <property type="molecule type" value="Genomic_DNA"/>
</dbReference>
<reference evidence="1 2" key="1">
    <citation type="submission" date="2016-01" db="EMBL/GenBank/DDBJ databases">
        <authorList>
            <person name="Oliw E.H."/>
        </authorList>
    </citation>
    <scope>NUCLEOTIDE SEQUENCE [LARGE SCALE GENOMIC DNA]</scope>
    <source>
        <strain evidence="1">LMG 27134</strain>
    </source>
</reference>
<accession>A0A158FXF3</accession>
<dbReference type="Proteomes" id="UP000054683">
    <property type="component" value="Unassembled WGS sequence"/>
</dbReference>
<sequence length="120" mass="13262">MLRKPALEVICGKSGYMDPAELFRIKRHPALQLDFNGQKTEGLGPSSHEAQAAVHFHATRCETRCSPFDPHFTTIVPVICGWIEQKYLYVPGFRNVCEKCSPESSGADLNSRGVASLTIV</sequence>
<gene>
    <name evidence="1" type="ORF">AWB69_01767</name>
</gene>
<organism evidence="1 2">
    <name type="scientific">Caballeronia udeis</name>
    <dbReference type="NCBI Taxonomy" id="1232866"/>
    <lineage>
        <taxon>Bacteria</taxon>
        <taxon>Pseudomonadati</taxon>
        <taxon>Pseudomonadota</taxon>
        <taxon>Betaproteobacteria</taxon>
        <taxon>Burkholderiales</taxon>
        <taxon>Burkholderiaceae</taxon>
        <taxon>Caballeronia</taxon>
    </lineage>
</organism>
<proteinExistence type="predicted"/>
<dbReference type="AlphaFoldDB" id="A0A158FXF3"/>
<evidence type="ECO:0000313" key="2">
    <source>
        <dbReference type="Proteomes" id="UP000054683"/>
    </source>
</evidence>
<protein>
    <submittedName>
        <fullName evidence="1">Uncharacterized protein</fullName>
    </submittedName>
</protein>